<accession>A0A842J7C6</accession>
<dbReference type="AlphaFoldDB" id="A0A842J7C6"/>
<gene>
    <name evidence="2" type="ORF">H7R39_01570</name>
</gene>
<dbReference type="InterPro" id="IPR029039">
    <property type="entry name" value="Flavoprotein-like_sf"/>
</dbReference>
<evidence type="ECO:0000313" key="2">
    <source>
        <dbReference type="EMBL" id="MBC2881979.1"/>
    </source>
</evidence>
<evidence type="ECO:0000313" key="3">
    <source>
        <dbReference type="Proteomes" id="UP000552683"/>
    </source>
</evidence>
<dbReference type="EMBL" id="JACLZK010000001">
    <property type="protein sequence ID" value="MBC2881979.1"/>
    <property type="molecule type" value="Genomic_DNA"/>
</dbReference>
<sequence>MKKIVIYTSATGNTEKVGLAIANELGCEAIKFTEDLHLNLDGYDFIALGFYVDKGDAEPKFKRFLREIKGKKTGVFMTLGMDPEHEHAMNCLEKAKVVLREGENEILREFYCQGAIDPKVIEQLRKMGEAAPNDPRYAVTPEREARWARAATHPDANDLENAKAAFRGI</sequence>
<dbReference type="Proteomes" id="UP000552683">
    <property type="component" value="Unassembled WGS sequence"/>
</dbReference>
<evidence type="ECO:0000259" key="1">
    <source>
        <dbReference type="Pfam" id="PF12641"/>
    </source>
</evidence>
<dbReference type="Gene3D" id="3.40.50.360">
    <property type="match status" value="1"/>
</dbReference>
<dbReference type="RefSeq" id="WP_185897673.1">
    <property type="nucleotide sequence ID" value="NZ_JACLZK010000001.1"/>
</dbReference>
<keyword evidence="3" id="KW-1185">Reference proteome</keyword>
<name>A0A842J7C6_9BACT</name>
<organism evidence="2 3">
    <name type="scientific">Campylobacter massiliensis</name>
    <dbReference type="NCBI Taxonomy" id="2762557"/>
    <lineage>
        <taxon>Bacteria</taxon>
        <taxon>Pseudomonadati</taxon>
        <taxon>Campylobacterota</taxon>
        <taxon>Epsilonproteobacteria</taxon>
        <taxon>Campylobacterales</taxon>
        <taxon>Campylobacteraceae</taxon>
        <taxon>Campylobacter</taxon>
    </lineage>
</organism>
<protein>
    <submittedName>
        <fullName evidence="2">Flavodoxin</fullName>
    </submittedName>
</protein>
<comment type="caution">
    <text evidence="2">The sequence shown here is derived from an EMBL/GenBank/DDBJ whole genome shotgun (WGS) entry which is preliminary data.</text>
</comment>
<reference evidence="2 3" key="1">
    <citation type="submission" date="2020-08" db="EMBL/GenBank/DDBJ databases">
        <title>Complete genome and description of Campylobacter massiliensis Marseille-Q3452 sp. nov.</title>
        <authorList>
            <person name="Antezack A."/>
        </authorList>
    </citation>
    <scope>NUCLEOTIDE SEQUENCE [LARGE SCALE GENOMIC DNA]</scope>
    <source>
        <strain evidence="2 3">Marseille-Q3452</strain>
    </source>
</reference>
<proteinExistence type="predicted"/>
<dbReference type="InterPro" id="IPR008254">
    <property type="entry name" value="Flavodoxin/NO_synth"/>
</dbReference>
<dbReference type="GO" id="GO:0010181">
    <property type="term" value="F:FMN binding"/>
    <property type="evidence" value="ECO:0007669"/>
    <property type="project" value="InterPro"/>
</dbReference>
<dbReference type="Pfam" id="PF12641">
    <property type="entry name" value="Flavodoxin_3"/>
    <property type="match status" value="1"/>
</dbReference>
<feature type="domain" description="Flavodoxin-like" evidence="1">
    <location>
        <begin position="5"/>
        <end position="166"/>
    </location>
</feature>
<dbReference type="SUPFAM" id="SSF52218">
    <property type="entry name" value="Flavoproteins"/>
    <property type="match status" value="1"/>
</dbReference>